<feature type="transmembrane region" description="Helical" evidence="10">
    <location>
        <begin position="33"/>
        <end position="52"/>
    </location>
</feature>
<evidence type="ECO:0000256" key="3">
    <source>
        <dbReference type="ARBA" id="ARBA00022475"/>
    </source>
</evidence>
<name>F2U1Y9_SALR5</name>
<keyword evidence="4 10" id="KW-0812">Transmembrane</keyword>
<evidence type="ECO:0000256" key="7">
    <source>
        <dbReference type="ARBA" id="ARBA00035120"/>
    </source>
</evidence>
<keyword evidence="3" id="KW-1003">Cell membrane</keyword>
<keyword evidence="6 10" id="KW-0472">Membrane</keyword>
<sequence length="457" mass="47332">MMTRKADAATSSKECLLCGGGGGGNHGRMDTGAGWVAAFSASALGAAIRYFIAVLSGYTQNDAFPSEHALILGCAVMGAVSVVQRRISKWLAFIVATGFAGCCTTFSSWQLEAGALLFGQPVEVLVIEPDSPTEQALSWLSLLVSGVFVSLGAFGAGRVLALACITAHGDVAPLPTTLSASAAPKTDAQLETILQHMLSDNAGSNGSTAAADADGETAAASTAQQEQVEDLDPSLSDDDDEDGDAGDRAPSPLSGTATMAATTATPATAVTAPQQPTYVVDSPPPAVAGADVSPTPERLPLVALAFVVPVVAITIACLSVDNTQHVGVVWIMIFALPGMMIRHWLCTRIRPRRYKHVFYFNGTLIANMLGTVALALLGILRDQKSLFDTSSLASAASVSVGLQVGFCGSLTTVSSMVNDAYKLMDSRPGLALAYLAWSVVLAQALLILVFGTYAWTR</sequence>
<evidence type="ECO:0000313" key="12">
    <source>
        <dbReference type="Proteomes" id="UP000007799"/>
    </source>
</evidence>
<evidence type="ECO:0000256" key="5">
    <source>
        <dbReference type="ARBA" id="ARBA00022989"/>
    </source>
</evidence>
<dbReference type="KEGG" id="sre:PTSG_02357"/>
<evidence type="ECO:0000256" key="1">
    <source>
        <dbReference type="ARBA" id="ARBA00002598"/>
    </source>
</evidence>
<keyword evidence="5 10" id="KW-1133">Transmembrane helix</keyword>
<evidence type="ECO:0000256" key="4">
    <source>
        <dbReference type="ARBA" id="ARBA00022692"/>
    </source>
</evidence>
<reference evidence="11" key="1">
    <citation type="submission" date="2009-08" db="EMBL/GenBank/DDBJ databases">
        <title>Annotation of Salpingoeca rosetta.</title>
        <authorList>
            <consortium name="The Broad Institute Genome Sequencing Platform"/>
            <person name="Russ C."/>
            <person name="Cuomo C."/>
            <person name="Burger G."/>
            <person name="Gray M.W."/>
            <person name="Holland P.W.H."/>
            <person name="King N."/>
            <person name="Lang F.B.F."/>
            <person name="Roger A.J."/>
            <person name="Ruiz-Trillo I."/>
            <person name="Young S.K."/>
            <person name="Zeng Q."/>
            <person name="Gargeya S."/>
            <person name="Alvarado L."/>
            <person name="Berlin A."/>
            <person name="Chapman S.B."/>
            <person name="Chen Z."/>
            <person name="Freedman E."/>
            <person name="Gellesch M."/>
            <person name="Goldberg J."/>
            <person name="Griggs A."/>
            <person name="Gujja S."/>
            <person name="Heilman E."/>
            <person name="Heiman D."/>
            <person name="Howarth C."/>
            <person name="Mehta T."/>
            <person name="Neiman D."/>
            <person name="Pearson M."/>
            <person name="Roberts A."/>
            <person name="Saif S."/>
            <person name="Shea T."/>
            <person name="Shenoy N."/>
            <person name="Sisk P."/>
            <person name="Stolte C."/>
            <person name="Sykes S."/>
            <person name="White J."/>
            <person name="Yandava C."/>
            <person name="Haas B."/>
            <person name="Nusbaum C."/>
            <person name="Birren B."/>
        </authorList>
    </citation>
    <scope>NUCLEOTIDE SEQUENCE</scope>
    <source>
        <strain evidence="11">ATCC 50818</strain>
    </source>
</reference>
<evidence type="ECO:0000256" key="9">
    <source>
        <dbReference type="SAM" id="MobiDB-lite"/>
    </source>
</evidence>
<dbReference type="EMBL" id="GL832959">
    <property type="protein sequence ID" value="EGD81641.1"/>
    <property type="molecule type" value="Genomic_DNA"/>
</dbReference>
<evidence type="ECO:0000256" key="8">
    <source>
        <dbReference type="ARBA" id="ARBA00035585"/>
    </source>
</evidence>
<dbReference type="InParanoid" id="F2U1Y9"/>
<keyword evidence="12" id="KW-1185">Reference proteome</keyword>
<dbReference type="RefSeq" id="XP_004996845.1">
    <property type="nucleotide sequence ID" value="XM_004996788.1"/>
</dbReference>
<dbReference type="Pfam" id="PF02537">
    <property type="entry name" value="CRCB"/>
    <property type="match status" value="2"/>
</dbReference>
<dbReference type="GO" id="GO:0005886">
    <property type="term" value="C:plasma membrane"/>
    <property type="evidence" value="ECO:0007669"/>
    <property type="project" value="UniProtKB-SubCell"/>
</dbReference>
<dbReference type="OrthoDB" id="409792at2759"/>
<feature type="region of interest" description="Disordered" evidence="9">
    <location>
        <begin position="201"/>
        <end position="256"/>
    </location>
</feature>
<feature type="transmembrane region" description="Helical" evidence="10">
    <location>
        <begin position="136"/>
        <end position="156"/>
    </location>
</feature>
<feature type="transmembrane region" description="Helical" evidence="10">
    <location>
        <begin position="90"/>
        <end position="109"/>
    </location>
</feature>
<evidence type="ECO:0000256" key="6">
    <source>
        <dbReference type="ARBA" id="ARBA00023136"/>
    </source>
</evidence>
<feature type="transmembrane region" description="Helical" evidence="10">
    <location>
        <begin position="64"/>
        <end position="83"/>
    </location>
</feature>
<comment type="subcellular location">
    <subcellularLocation>
        <location evidence="2">Cell membrane</location>
        <topology evidence="2">Multi-pass membrane protein</topology>
    </subcellularLocation>
</comment>
<evidence type="ECO:0008006" key="13">
    <source>
        <dbReference type="Google" id="ProtNLM"/>
    </source>
</evidence>
<feature type="transmembrane region" description="Helical" evidence="10">
    <location>
        <begin position="392"/>
        <end position="417"/>
    </location>
</feature>
<evidence type="ECO:0000256" key="2">
    <source>
        <dbReference type="ARBA" id="ARBA00004651"/>
    </source>
</evidence>
<protein>
    <recommendedName>
        <fullName evidence="13">Fluoride ion transporter CrcB</fullName>
    </recommendedName>
</protein>
<feature type="transmembrane region" description="Helical" evidence="10">
    <location>
        <begin position="327"/>
        <end position="345"/>
    </location>
</feature>
<organism evidence="11 12">
    <name type="scientific">Salpingoeca rosetta (strain ATCC 50818 / BSB-021)</name>
    <dbReference type="NCBI Taxonomy" id="946362"/>
    <lineage>
        <taxon>Eukaryota</taxon>
        <taxon>Choanoflagellata</taxon>
        <taxon>Craspedida</taxon>
        <taxon>Salpingoecidae</taxon>
        <taxon>Salpingoeca</taxon>
    </lineage>
</organism>
<accession>F2U1Y9</accession>
<gene>
    <name evidence="11" type="ORF">PTSG_02357</name>
</gene>
<comment type="similarity">
    <text evidence="7">Belongs to the fluoride channel Fluc/FEX (TC 1.A.43) family.</text>
</comment>
<dbReference type="GO" id="GO:1903425">
    <property type="term" value="F:fluoride transmembrane transporter activity"/>
    <property type="evidence" value="ECO:0007669"/>
    <property type="project" value="TreeGrafter"/>
</dbReference>
<feature type="transmembrane region" description="Helical" evidence="10">
    <location>
        <begin position="429"/>
        <end position="455"/>
    </location>
</feature>
<dbReference type="AlphaFoldDB" id="F2U1Y9"/>
<evidence type="ECO:0000313" key="11">
    <source>
        <dbReference type="EMBL" id="EGD81641.1"/>
    </source>
</evidence>
<feature type="compositionally biased region" description="Acidic residues" evidence="9">
    <location>
        <begin position="227"/>
        <end position="244"/>
    </location>
</feature>
<evidence type="ECO:0000256" key="10">
    <source>
        <dbReference type="SAM" id="Phobius"/>
    </source>
</evidence>
<comment type="catalytic activity">
    <reaction evidence="8">
        <text>fluoride(in) = fluoride(out)</text>
        <dbReference type="Rhea" id="RHEA:76159"/>
        <dbReference type="ChEBI" id="CHEBI:17051"/>
    </reaction>
    <physiologicalReaction direction="left-to-right" evidence="8">
        <dbReference type="Rhea" id="RHEA:76160"/>
    </physiologicalReaction>
</comment>
<comment type="function">
    <text evidence="1">Fluoride channel required for the rapid expulsion of cytoplasmic fluoride.</text>
</comment>
<feature type="transmembrane region" description="Helical" evidence="10">
    <location>
        <begin position="301"/>
        <end position="321"/>
    </location>
</feature>
<feature type="compositionally biased region" description="Low complexity" evidence="9">
    <location>
        <begin position="206"/>
        <end position="226"/>
    </location>
</feature>
<proteinExistence type="inferred from homology"/>
<dbReference type="GeneID" id="16077438"/>
<dbReference type="PANTHER" id="PTHR28259">
    <property type="entry name" value="FLUORIDE EXPORT PROTEIN 1-RELATED"/>
    <property type="match status" value="1"/>
</dbReference>
<dbReference type="PANTHER" id="PTHR28259:SF1">
    <property type="entry name" value="FLUORIDE EXPORT PROTEIN 1-RELATED"/>
    <property type="match status" value="1"/>
</dbReference>
<dbReference type="InterPro" id="IPR003691">
    <property type="entry name" value="FluC"/>
</dbReference>
<dbReference type="Proteomes" id="UP000007799">
    <property type="component" value="Unassembled WGS sequence"/>
</dbReference>
<feature type="transmembrane region" description="Helical" evidence="10">
    <location>
        <begin position="357"/>
        <end position="380"/>
    </location>
</feature>